<keyword evidence="2" id="KW-1185">Reference proteome</keyword>
<protein>
    <submittedName>
        <fullName evidence="1">V-type ATP synthase subunit E</fullName>
    </submittedName>
</protein>
<sequence>MPKNKTDNFLKAIRRYAKQQKSVMKGEVKQLKTERLKEAEEKAKRDSQRLIKDKLQETRTRQTAILAKKTQDGQRKLFIARSAMVEEVFKKAADKLVEYAKSDAYTSKLTDSAKAIADVFDGRDCVLYVNERDLGAAEGIKALFGGSTEVRADKTIKIGGIRGYCASMGIIADETLDSKLEAQREWFVENAALSVL</sequence>
<proteinExistence type="predicted"/>
<dbReference type="AlphaFoldDB" id="A0A934WS71"/>
<evidence type="ECO:0000313" key="2">
    <source>
        <dbReference type="Proteomes" id="UP000633365"/>
    </source>
</evidence>
<reference evidence="1" key="1">
    <citation type="submission" date="2021-01" db="EMBL/GenBank/DDBJ databases">
        <title>Genome public.</title>
        <authorList>
            <person name="Liu C."/>
            <person name="Sun Q."/>
        </authorList>
    </citation>
    <scope>NUCLEOTIDE SEQUENCE</scope>
    <source>
        <strain evidence="1">M6</strain>
    </source>
</reference>
<dbReference type="InterPro" id="IPR038495">
    <property type="entry name" value="ATPase_E_C"/>
</dbReference>
<dbReference type="Proteomes" id="UP000633365">
    <property type="component" value="Unassembled WGS sequence"/>
</dbReference>
<dbReference type="Gene3D" id="3.30.2320.30">
    <property type="entry name" value="ATP synthase, E subunit, C-terminal"/>
    <property type="match status" value="1"/>
</dbReference>
<dbReference type="EMBL" id="JAEQMG010000100">
    <property type="protein sequence ID" value="MBK6088945.1"/>
    <property type="molecule type" value="Genomic_DNA"/>
</dbReference>
<dbReference type="RefSeq" id="WP_201427753.1">
    <property type="nucleotide sequence ID" value="NZ_JAEQMG010000100.1"/>
</dbReference>
<accession>A0A934WS71</accession>
<organism evidence="1 2">
    <name type="scientific">Ruminococcus difficilis</name>
    <dbReference type="NCBI Taxonomy" id="2763069"/>
    <lineage>
        <taxon>Bacteria</taxon>
        <taxon>Bacillati</taxon>
        <taxon>Bacillota</taxon>
        <taxon>Clostridia</taxon>
        <taxon>Eubacteriales</taxon>
        <taxon>Oscillospiraceae</taxon>
        <taxon>Ruminococcus</taxon>
    </lineage>
</organism>
<dbReference type="SUPFAM" id="SSF160527">
    <property type="entry name" value="V-type ATPase subunit E-like"/>
    <property type="match status" value="1"/>
</dbReference>
<comment type="caution">
    <text evidence="1">The sequence shown here is derived from an EMBL/GenBank/DDBJ whole genome shotgun (WGS) entry which is preliminary data.</text>
</comment>
<evidence type="ECO:0000313" key="1">
    <source>
        <dbReference type="EMBL" id="MBK6088945.1"/>
    </source>
</evidence>
<gene>
    <name evidence="1" type="ORF">JKK62_09865</name>
</gene>
<name>A0A934WS71_9FIRM</name>